<dbReference type="InterPro" id="IPR005135">
    <property type="entry name" value="Endo/exonuclease/phosphatase"/>
</dbReference>
<keyword evidence="2" id="KW-0378">Hydrolase</keyword>
<reference evidence="3" key="1">
    <citation type="submission" date="2015-08" db="EMBL/GenBank/DDBJ databases">
        <authorList>
            <person name="Babu N.S."/>
            <person name="Beckwith C.J."/>
            <person name="Beseler K.G."/>
            <person name="Brison A."/>
            <person name="Carone J.V."/>
            <person name="Caskin T.P."/>
            <person name="Diamond M."/>
            <person name="Durham M.E."/>
            <person name="Foxe J.M."/>
            <person name="Go M."/>
            <person name="Henderson B.A."/>
            <person name="Jones I.B."/>
            <person name="McGettigan J.A."/>
            <person name="Micheletti S.J."/>
            <person name="Nasrallah M.E."/>
            <person name="Ortiz D."/>
            <person name="Piller C.R."/>
            <person name="Privatt S.R."/>
            <person name="Schneider S.L."/>
            <person name="Sharp S."/>
            <person name="Smith T.C."/>
            <person name="Stanton J.D."/>
            <person name="Ullery H.E."/>
            <person name="Wilson R.J."/>
            <person name="Serrano M.G."/>
            <person name="Buck G."/>
            <person name="Lee V."/>
            <person name="Wang Y."/>
            <person name="Carvalho R."/>
            <person name="Voegtly L."/>
            <person name="Shi R."/>
            <person name="Duckworth R."/>
            <person name="Johnson A."/>
            <person name="Loviza R."/>
            <person name="Walstead R."/>
            <person name="Shah Z."/>
            <person name="Kiflezghi M."/>
            <person name="Wade K."/>
            <person name="Ball S.L."/>
            <person name="Bradley K.W."/>
            <person name="Asai D.J."/>
            <person name="Bowman C.A."/>
            <person name="Russell D.A."/>
            <person name="Pope W.H."/>
            <person name="Jacobs-Sera D."/>
            <person name="Hendrix R.W."/>
            <person name="Hatfull G.F."/>
        </authorList>
    </citation>
    <scope>NUCLEOTIDE SEQUENCE [LARGE SCALE GENOMIC DNA]</scope>
    <source>
        <strain evidence="3">JCM 19170</strain>
    </source>
</reference>
<protein>
    <submittedName>
        <fullName evidence="2">Metal-dependent hydrolase, endonuclease/exonuclease/phosphatase family</fullName>
    </submittedName>
</protein>
<dbReference type="GO" id="GO:0004527">
    <property type="term" value="F:exonuclease activity"/>
    <property type="evidence" value="ECO:0007669"/>
    <property type="project" value="UniProtKB-KW"/>
</dbReference>
<keyword evidence="3" id="KW-1185">Reference proteome</keyword>
<accession>A0A0K6IXL1</accession>
<dbReference type="Pfam" id="PF03372">
    <property type="entry name" value="Exo_endo_phos"/>
    <property type="match status" value="1"/>
</dbReference>
<dbReference type="Proteomes" id="UP000182108">
    <property type="component" value="Unassembled WGS sequence"/>
</dbReference>
<dbReference type="SUPFAM" id="SSF56219">
    <property type="entry name" value="DNase I-like"/>
    <property type="match status" value="1"/>
</dbReference>
<organism evidence="2 3">
    <name type="scientific">Tepidiphilus thermophilus</name>
    <dbReference type="NCBI Taxonomy" id="876478"/>
    <lineage>
        <taxon>Bacteria</taxon>
        <taxon>Pseudomonadati</taxon>
        <taxon>Pseudomonadota</taxon>
        <taxon>Hydrogenophilia</taxon>
        <taxon>Hydrogenophilales</taxon>
        <taxon>Hydrogenophilaceae</taxon>
        <taxon>Tepidiphilus</taxon>
    </lineage>
</organism>
<keyword evidence="2" id="KW-0540">Nuclease</keyword>
<evidence type="ECO:0000259" key="1">
    <source>
        <dbReference type="Pfam" id="PF03372"/>
    </source>
</evidence>
<dbReference type="GO" id="GO:0006506">
    <property type="term" value="P:GPI anchor biosynthetic process"/>
    <property type="evidence" value="ECO:0007669"/>
    <property type="project" value="TreeGrafter"/>
</dbReference>
<proteinExistence type="predicted"/>
<dbReference type="AlphaFoldDB" id="A0A0K6IXL1"/>
<dbReference type="EMBL" id="CYHH01000012">
    <property type="protein sequence ID" value="CUB07828.1"/>
    <property type="molecule type" value="Genomic_DNA"/>
</dbReference>
<sequence>MRIVSWNVQWGRGADGRVDWARLLAALRAFDADVICLQEVASRFDELPGSRGEDGPAILRGALPEYHGFYAPALDVPRAHGGRALFGNWLGSRLPVEQVQRVSLPYPPPETDKCMPRVLLEAVVRVGERRLRVATSHLEYYSRRQRLAQVQALVEHQREILAWPQGGGDEEEATFRAWPRPAEAVWLGDGNFAPEDEEYRLLEESGLWFDAWRLVHGEAPHEHTVGLHGAEWPDHPYCCDYAWVSAALRPAVRDFFVVRDTAASDHQPIVLDLEF</sequence>
<dbReference type="InterPro" id="IPR051916">
    <property type="entry name" value="GPI-anchor_lipid_remodeler"/>
</dbReference>
<dbReference type="RefSeq" id="WP_055424098.1">
    <property type="nucleotide sequence ID" value="NZ_CYHH01000012.1"/>
</dbReference>
<gene>
    <name evidence="2" type="ORF">Ga0061068_11250</name>
</gene>
<evidence type="ECO:0000313" key="2">
    <source>
        <dbReference type="EMBL" id="CUB07828.1"/>
    </source>
</evidence>
<dbReference type="GO" id="GO:0004519">
    <property type="term" value="F:endonuclease activity"/>
    <property type="evidence" value="ECO:0007669"/>
    <property type="project" value="UniProtKB-KW"/>
</dbReference>
<dbReference type="OrthoDB" id="5294090at2"/>
<dbReference type="InterPro" id="IPR036691">
    <property type="entry name" value="Endo/exonu/phosph_ase_sf"/>
</dbReference>
<dbReference type="Gene3D" id="3.60.10.10">
    <property type="entry name" value="Endonuclease/exonuclease/phosphatase"/>
    <property type="match status" value="1"/>
</dbReference>
<name>A0A0K6IXL1_9PROT</name>
<evidence type="ECO:0000313" key="3">
    <source>
        <dbReference type="Proteomes" id="UP000182108"/>
    </source>
</evidence>
<keyword evidence="2" id="KW-0269">Exonuclease</keyword>
<dbReference type="PANTHER" id="PTHR14859:SF0">
    <property type="entry name" value="ENDONUCLEASE_EXONUCLEASE_PHOSPHATASE FAMILY PROTEIN, EXPRESSED"/>
    <property type="match status" value="1"/>
</dbReference>
<keyword evidence="2" id="KW-0255">Endonuclease</keyword>
<dbReference type="PANTHER" id="PTHR14859">
    <property type="entry name" value="CALCOFLUOR WHITE HYPERSENSITIVE PROTEIN PRECURSOR"/>
    <property type="match status" value="1"/>
</dbReference>
<feature type="domain" description="Endonuclease/exonuclease/phosphatase" evidence="1">
    <location>
        <begin position="4"/>
        <end position="266"/>
    </location>
</feature>
<dbReference type="GO" id="GO:0016020">
    <property type="term" value="C:membrane"/>
    <property type="evidence" value="ECO:0007669"/>
    <property type="project" value="GOC"/>
</dbReference>